<gene>
    <name evidence="2" type="ORF">GPUH_LOCUS17440</name>
</gene>
<accession>A0A183E8Z9</accession>
<dbReference type="OrthoDB" id="5846215at2759"/>
<evidence type="ECO:0000313" key="2">
    <source>
        <dbReference type="EMBL" id="VDN29800.1"/>
    </source>
</evidence>
<feature type="transmembrane region" description="Helical" evidence="1">
    <location>
        <begin position="51"/>
        <end position="75"/>
    </location>
</feature>
<keyword evidence="1" id="KW-0472">Membrane</keyword>
<keyword evidence="1" id="KW-1133">Transmembrane helix</keyword>
<feature type="transmembrane region" description="Helical" evidence="1">
    <location>
        <begin position="180"/>
        <end position="201"/>
    </location>
</feature>
<reference evidence="4" key="1">
    <citation type="submission" date="2016-06" db="UniProtKB">
        <authorList>
            <consortium name="WormBaseParasite"/>
        </authorList>
    </citation>
    <scope>IDENTIFICATION</scope>
</reference>
<feature type="transmembrane region" description="Helical" evidence="1">
    <location>
        <begin position="12"/>
        <end position="30"/>
    </location>
</feature>
<evidence type="ECO:0000256" key="1">
    <source>
        <dbReference type="SAM" id="Phobius"/>
    </source>
</evidence>
<keyword evidence="1" id="KW-0812">Transmembrane</keyword>
<dbReference type="WBParaSite" id="GPUH_0001746201-mRNA-1">
    <property type="protein sequence ID" value="GPUH_0001746201-mRNA-1"/>
    <property type="gene ID" value="GPUH_0001746201"/>
</dbReference>
<dbReference type="EMBL" id="UYRT01085180">
    <property type="protein sequence ID" value="VDN29800.1"/>
    <property type="molecule type" value="Genomic_DNA"/>
</dbReference>
<protein>
    <submittedName>
        <fullName evidence="4">G_PROTEIN_RECEP_F1_2 domain-containing protein</fullName>
    </submittedName>
</protein>
<evidence type="ECO:0000313" key="4">
    <source>
        <dbReference type="WBParaSite" id="GPUH_0001746201-mRNA-1"/>
    </source>
</evidence>
<dbReference type="AlphaFoldDB" id="A0A183E8Z9"/>
<name>A0A183E8Z9_9BILA</name>
<reference evidence="2 3" key="2">
    <citation type="submission" date="2018-11" db="EMBL/GenBank/DDBJ databases">
        <authorList>
            <consortium name="Pathogen Informatics"/>
        </authorList>
    </citation>
    <scope>NUCLEOTIDE SEQUENCE [LARGE SCALE GENOMIC DNA]</scope>
</reference>
<dbReference type="Proteomes" id="UP000271098">
    <property type="component" value="Unassembled WGS sequence"/>
</dbReference>
<sequence>MGTSLGTLLQYASQSAITQLFLFIVVFFIYGWHNLDADVRIMIGASDNRSLLAFLLGATSPLYTALLFTSVPAFLVHIDYATAFISSSKTICRFFGYLVLFGPAAIILVFIIVAYYISAIRYKMIRNRYQPIRQPVIKESAVIVNRMLAVVVDLAAKTVVNNALYTRFIGSNEQAAAGNFRTILFVGLITFHILSLLELRWTLKRWDHSSR</sequence>
<feature type="transmembrane region" description="Helical" evidence="1">
    <location>
        <begin position="95"/>
        <end position="119"/>
    </location>
</feature>
<evidence type="ECO:0000313" key="3">
    <source>
        <dbReference type="Proteomes" id="UP000271098"/>
    </source>
</evidence>
<keyword evidence="3" id="KW-1185">Reference proteome</keyword>
<proteinExistence type="predicted"/>
<organism evidence="4">
    <name type="scientific">Gongylonema pulchrum</name>
    <dbReference type="NCBI Taxonomy" id="637853"/>
    <lineage>
        <taxon>Eukaryota</taxon>
        <taxon>Metazoa</taxon>
        <taxon>Ecdysozoa</taxon>
        <taxon>Nematoda</taxon>
        <taxon>Chromadorea</taxon>
        <taxon>Rhabditida</taxon>
        <taxon>Spirurina</taxon>
        <taxon>Spiruromorpha</taxon>
        <taxon>Spiruroidea</taxon>
        <taxon>Gongylonematidae</taxon>
        <taxon>Gongylonema</taxon>
    </lineage>
</organism>